<dbReference type="PANTHER" id="PTHR46558:SF11">
    <property type="entry name" value="HTH-TYPE TRANSCRIPTIONAL REGULATOR XRE"/>
    <property type="match status" value="1"/>
</dbReference>
<dbReference type="RefSeq" id="WP_074605728.1">
    <property type="nucleotide sequence ID" value="NZ_FNGY01000003.1"/>
</dbReference>
<dbReference type="CDD" id="cd00093">
    <property type="entry name" value="HTH_XRE"/>
    <property type="match status" value="1"/>
</dbReference>
<sequence>MQEILSKKDIGDRIKDLRLENGLSQSFIAEILNLSRSNYSQIELGNQYPSFHTLHSIARYYSKSYEWLLHGISGVQTEEPTVRVDLLIKDLESTLKSFTNSLAKLEQELVQIKNKRTEATS</sequence>
<dbReference type="SUPFAM" id="SSF47413">
    <property type="entry name" value="lambda repressor-like DNA-binding domains"/>
    <property type="match status" value="1"/>
</dbReference>
<dbReference type="GO" id="GO:0003677">
    <property type="term" value="F:DNA binding"/>
    <property type="evidence" value="ECO:0007669"/>
    <property type="project" value="UniProtKB-KW"/>
</dbReference>
<feature type="domain" description="HTH cro/C1-type" evidence="3">
    <location>
        <begin position="14"/>
        <end position="68"/>
    </location>
</feature>
<keyword evidence="5" id="KW-1185">Reference proteome</keyword>
<evidence type="ECO:0000256" key="1">
    <source>
        <dbReference type="ARBA" id="ARBA00023125"/>
    </source>
</evidence>
<dbReference type="AlphaFoldDB" id="A0A1G9QXB6"/>
<evidence type="ECO:0000313" key="4">
    <source>
        <dbReference type="EMBL" id="SDM15624.1"/>
    </source>
</evidence>
<keyword evidence="2" id="KW-0175">Coiled coil</keyword>
<evidence type="ECO:0000313" key="5">
    <source>
        <dbReference type="Proteomes" id="UP000183200"/>
    </source>
</evidence>
<gene>
    <name evidence="4" type="ORF">SAMN05421820_10344</name>
</gene>
<dbReference type="SMART" id="SM00530">
    <property type="entry name" value="HTH_XRE"/>
    <property type="match status" value="1"/>
</dbReference>
<protein>
    <submittedName>
        <fullName evidence="4">Transcriptional regulator, contains XRE-family HTH domain</fullName>
    </submittedName>
</protein>
<proteinExistence type="predicted"/>
<evidence type="ECO:0000259" key="3">
    <source>
        <dbReference type="PROSITE" id="PS50943"/>
    </source>
</evidence>
<dbReference type="PANTHER" id="PTHR46558">
    <property type="entry name" value="TRACRIPTIONAL REGULATORY PROTEIN-RELATED-RELATED"/>
    <property type="match status" value="1"/>
</dbReference>
<reference evidence="5" key="1">
    <citation type="submission" date="2016-10" db="EMBL/GenBank/DDBJ databases">
        <authorList>
            <person name="Varghese N."/>
            <person name="Submissions S."/>
        </authorList>
    </citation>
    <scope>NUCLEOTIDE SEQUENCE [LARGE SCALE GENOMIC DNA]</scope>
    <source>
        <strain evidence="5">DSM 19110</strain>
    </source>
</reference>
<dbReference type="InterPro" id="IPR010982">
    <property type="entry name" value="Lambda_DNA-bd_dom_sf"/>
</dbReference>
<dbReference type="OrthoDB" id="9804491at2"/>
<accession>A0A1G9QXB6</accession>
<name>A0A1G9QXB6_9SPHI</name>
<dbReference type="Pfam" id="PF12844">
    <property type="entry name" value="HTH_19"/>
    <property type="match status" value="1"/>
</dbReference>
<dbReference type="EMBL" id="FNGY01000003">
    <property type="protein sequence ID" value="SDM15624.1"/>
    <property type="molecule type" value="Genomic_DNA"/>
</dbReference>
<dbReference type="Gene3D" id="1.10.260.40">
    <property type="entry name" value="lambda repressor-like DNA-binding domains"/>
    <property type="match status" value="1"/>
</dbReference>
<evidence type="ECO:0000256" key="2">
    <source>
        <dbReference type="SAM" id="Coils"/>
    </source>
</evidence>
<dbReference type="InterPro" id="IPR001387">
    <property type="entry name" value="Cro/C1-type_HTH"/>
</dbReference>
<keyword evidence="1" id="KW-0238">DNA-binding</keyword>
<dbReference type="PROSITE" id="PS50943">
    <property type="entry name" value="HTH_CROC1"/>
    <property type="match status" value="1"/>
</dbReference>
<organism evidence="4 5">
    <name type="scientific">Pedobacter steynii</name>
    <dbReference type="NCBI Taxonomy" id="430522"/>
    <lineage>
        <taxon>Bacteria</taxon>
        <taxon>Pseudomonadati</taxon>
        <taxon>Bacteroidota</taxon>
        <taxon>Sphingobacteriia</taxon>
        <taxon>Sphingobacteriales</taxon>
        <taxon>Sphingobacteriaceae</taxon>
        <taxon>Pedobacter</taxon>
    </lineage>
</organism>
<feature type="coiled-coil region" evidence="2">
    <location>
        <begin position="88"/>
        <end position="115"/>
    </location>
</feature>
<dbReference type="Proteomes" id="UP000183200">
    <property type="component" value="Unassembled WGS sequence"/>
</dbReference>